<dbReference type="NCBIfam" id="TIGR01988">
    <property type="entry name" value="Ubi-OHases"/>
    <property type="match status" value="1"/>
</dbReference>
<keyword evidence="11" id="KW-0830">Ubiquinone</keyword>
<evidence type="ECO:0000256" key="4">
    <source>
        <dbReference type="ARBA" id="ARBA00022630"/>
    </source>
</evidence>
<evidence type="ECO:0000256" key="2">
    <source>
        <dbReference type="ARBA" id="ARBA00004749"/>
    </source>
</evidence>
<keyword evidence="7" id="KW-0503">Monooxygenase</keyword>
<evidence type="ECO:0000256" key="8">
    <source>
        <dbReference type="ARBA" id="ARBA00065734"/>
    </source>
</evidence>
<organism evidence="11 12">
    <name type="scientific">secondary endosymbiont of Ctenarytaina eucalypti</name>
    <dbReference type="NCBI Taxonomy" id="1199245"/>
    <lineage>
        <taxon>Bacteria</taxon>
        <taxon>Pseudomonadati</taxon>
        <taxon>Pseudomonadota</taxon>
        <taxon>Gammaproteobacteria</taxon>
        <taxon>Enterobacterales</taxon>
        <taxon>Enterobacteriaceae</taxon>
        <taxon>aphid secondary symbionts</taxon>
    </lineage>
</organism>
<dbReference type="PATRIC" id="fig|1199245.3.peg.753"/>
<dbReference type="InterPro" id="IPR010971">
    <property type="entry name" value="UbiH/COQ6"/>
</dbReference>
<reference evidence="11 12" key="1">
    <citation type="journal article" date="2012" name="Mol. Biol. Evol.">
        <title>Genome reduction and co-evolution between the primary and secondary bacterial symbionts of psyllids.</title>
        <authorList>
            <person name="Sloan D.B."/>
            <person name="Moran N.A."/>
        </authorList>
    </citation>
    <scope>NUCLEOTIDE SEQUENCE [LARGE SCALE GENOMIC DNA]</scope>
    <source>
        <strain evidence="11">Ceuc_S</strain>
    </source>
</reference>
<dbReference type="UniPathway" id="UPA00232"/>
<dbReference type="AlphaFoldDB" id="J3TFJ5"/>
<sequence>MKSTETACYEVVVSGSGIVGATLALTLALARFRVLVVDSRLPESLSDELTPDLRVSAMSCASVALLRRIKAWQRIGDRFCSPYRRLETWEWPSSRVVFDSASLNLPELGFIVENSRLQRALWQGFATCDTLDFRCPDTLKSMIYEDGHWRLTLSDNTSIISQVLVGADGSESWIRRQACIGVSGWQYRQSCLLLNVETLDPKKDVAWQAVHASGPRAFLPLYGRWASLVWYDKASRIRQLETLSRPLLTKEVREAFPYRLGEFTLHNSASFPLTRRHAREYVKPGLALIGDAAHTLNPLAGQGANLGLRDAQALAEVLIDARNHGEPWDTLPILQRYQQQRRGHNFMMQASIDTFYAVFSNDLPPIKIARNLGLMLVQRTPKFKQWLLRYAMGI</sequence>
<dbReference type="InterPro" id="IPR036188">
    <property type="entry name" value="FAD/NAD-bd_sf"/>
</dbReference>
<dbReference type="STRING" id="1199245.A359_06310"/>
<dbReference type="SUPFAM" id="SSF51905">
    <property type="entry name" value="FAD/NAD(P)-binding domain"/>
    <property type="match status" value="1"/>
</dbReference>
<evidence type="ECO:0000256" key="5">
    <source>
        <dbReference type="ARBA" id="ARBA00022827"/>
    </source>
</evidence>
<dbReference type="PANTHER" id="PTHR43876:SF10">
    <property type="entry name" value="3-DEMETHOXYUBIQUINOL 3-HYDROXYLASE"/>
    <property type="match status" value="1"/>
</dbReference>
<evidence type="ECO:0000256" key="7">
    <source>
        <dbReference type="ARBA" id="ARBA00023033"/>
    </source>
</evidence>
<dbReference type="Pfam" id="PF01494">
    <property type="entry name" value="FAD_binding_3"/>
    <property type="match status" value="1"/>
</dbReference>
<keyword evidence="5" id="KW-0274">FAD</keyword>
<comment type="pathway">
    <text evidence="2">Cofactor biosynthesis; ubiquinone biosynthesis.</text>
</comment>
<dbReference type="GO" id="GO:0008682">
    <property type="term" value="F:3-demethoxyubiquinol 3-hydroxylase activity"/>
    <property type="evidence" value="ECO:0007669"/>
    <property type="project" value="TreeGrafter"/>
</dbReference>
<dbReference type="Proteomes" id="UP000003936">
    <property type="component" value="Chromosome"/>
</dbReference>
<name>J3TFJ5_9ENTR</name>
<feature type="domain" description="FAD-binding" evidence="10">
    <location>
        <begin position="9"/>
        <end position="342"/>
    </location>
</feature>
<comment type="similarity">
    <text evidence="3">Belongs to the UbiH/COQ6 family.</text>
</comment>
<dbReference type="PRINTS" id="PR00420">
    <property type="entry name" value="RNGMNOXGNASE"/>
</dbReference>
<dbReference type="GO" id="GO:0110142">
    <property type="term" value="C:ubiquinone biosynthesis complex"/>
    <property type="evidence" value="ECO:0007669"/>
    <property type="project" value="UniProtKB-ARBA"/>
</dbReference>
<dbReference type="Gene3D" id="3.50.50.60">
    <property type="entry name" value="FAD/NAD(P)-binding domain"/>
    <property type="match status" value="2"/>
</dbReference>
<proteinExistence type="inferred from homology"/>
<accession>J3TFJ5</accession>
<evidence type="ECO:0000313" key="12">
    <source>
        <dbReference type="Proteomes" id="UP000003936"/>
    </source>
</evidence>
<comment type="subunit">
    <text evidence="8">Component of the Ubi complex metabolon, which regroups five ubiquinone biosynthesis proteins (UbiE, UbiF, UbiG, UbiH and UbiI) and two accessory factors (UbiK and the lipid-binding protein UbiJ).</text>
</comment>
<dbReference type="InterPro" id="IPR051205">
    <property type="entry name" value="UbiH/COQ6_monooxygenase"/>
</dbReference>
<dbReference type="GO" id="GO:0006744">
    <property type="term" value="P:ubiquinone biosynthetic process"/>
    <property type="evidence" value="ECO:0007669"/>
    <property type="project" value="UniProtKB-UniPathway"/>
</dbReference>
<evidence type="ECO:0000256" key="6">
    <source>
        <dbReference type="ARBA" id="ARBA00023002"/>
    </source>
</evidence>
<evidence type="ECO:0000256" key="3">
    <source>
        <dbReference type="ARBA" id="ARBA00005349"/>
    </source>
</evidence>
<protein>
    <submittedName>
        <fullName evidence="11">Ubiquinone biosynthesis hydroxylase, UbiH/UbiF/VisC/COQ6 family</fullName>
    </submittedName>
</protein>
<dbReference type="RefSeq" id="WP_014888315.1">
    <property type="nucleotide sequence ID" value="NC_018419.1"/>
</dbReference>
<dbReference type="InterPro" id="IPR002938">
    <property type="entry name" value="FAD-bd"/>
</dbReference>
<dbReference type="GO" id="GO:0071949">
    <property type="term" value="F:FAD binding"/>
    <property type="evidence" value="ECO:0007669"/>
    <property type="project" value="InterPro"/>
</dbReference>
<dbReference type="PANTHER" id="PTHR43876">
    <property type="entry name" value="UBIQUINONE BIOSYNTHESIS MONOOXYGENASE COQ6, MITOCHONDRIAL"/>
    <property type="match status" value="1"/>
</dbReference>
<keyword evidence="9" id="KW-1133">Transmembrane helix</keyword>
<keyword evidence="9" id="KW-0812">Transmembrane</keyword>
<keyword evidence="9" id="KW-0472">Membrane</keyword>
<evidence type="ECO:0000256" key="1">
    <source>
        <dbReference type="ARBA" id="ARBA00001974"/>
    </source>
</evidence>
<evidence type="ECO:0000313" key="11">
    <source>
        <dbReference type="EMBL" id="AFP85017.1"/>
    </source>
</evidence>
<dbReference type="OrthoDB" id="9769565at2"/>
<evidence type="ECO:0000259" key="10">
    <source>
        <dbReference type="Pfam" id="PF01494"/>
    </source>
</evidence>
<dbReference type="FunFam" id="3.50.50.60:FF:000021">
    <property type="entry name" value="Ubiquinone biosynthesis monooxygenase COQ6"/>
    <property type="match status" value="1"/>
</dbReference>
<dbReference type="EMBL" id="CP003546">
    <property type="protein sequence ID" value="AFP85017.1"/>
    <property type="molecule type" value="Genomic_DNA"/>
</dbReference>
<dbReference type="KEGG" id="sect:A359_06310"/>
<dbReference type="HOGENOM" id="CLU_009665_8_3_6"/>
<comment type="cofactor">
    <cofactor evidence="1">
        <name>FAD</name>
        <dbReference type="ChEBI" id="CHEBI:57692"/>
    </cofactor>
</comment>
<keyword evidence="12" id="KW-1185">Reference proteome</keyword>
<keyword evidence="6" id="KW-0560">Oxidoreductase</keyword>
<evidence type="ECO:0000256" key="9">
    <source>
        <dbReference type="SAM" id="Phobius"/>
    </source>
</evidence>
<keyword evidence="4" id="KW-0285">Flavoprotein</keyword>
<feature type="transmembrane region" description="Helical" evidence="9">
    <location>
        <begin position="12"/>
        <end position="30"/>
    </location>
</feature>
<gene>
    <name evidence="11" type="ORF">A359_06310</name>
</gene>